<dbReference type="OrthoDB" id="880459at2"/>
<dbReference type="AlphaFoldDB" id="A0A1G5XMN0"/>
<proteinExistence type="predicted"/>
<dbReference type="PANTHER" id="PTHR35535">
    <property type="entry name" value="HEAT SHOCK PROTEIN HSLJ"/>
    <property type="match status" value="1"/>
</dbReference>
<dbReference type="Proteomes" id="UP000198756">
    <property type="component" value="Unassembled WGS sequence"/>
</dbReference>
<dbReference type="InterPro" id="IPR053147">
    <property type="entry name" value="Hsp_HslJ-like"/>
</dbReference>
<gene>
    <name evidence="2" type="ORF">SAMN03080617_01885</name>
</gene>
<feature type="domain" description="DUF306" evidence="1">
    <location>
        <begin position="31"/>
        <end position="133"/>
    </location>
</feature>
<sequence>MKQVRIFSLGILILLFIGCSGSSNLANPNLLIGKTWVLSSFKGDHDLSKFSLGSPFISFLEEGRLAGFAGCNNFSGTFSLEGMGLLLDPGAITKKACSGTTDTAFISAMDNVKNFSVEKSRLILMDGTIELMSFIPKKD</sequence>
<protein>
    <submittedName>
        <fullName evidence="2">Heat shock protein HslJ</fullName>
    </submittedName>
</protein>
<evidence type="ECO:0000313" key="2">
    <source>
        <dbReference type="EMBL" id="SDA71708.1"/>
    </source>
</evidence>
<organism evidence="2 3">
    <name type="scientific">Algoriphagus alkaliphilus</name>
    <dbReference type="NCBI Taxonomy" id="279824"/>
    <lineage>
        <taxon>Bacteria</taxon>
        <taxon>Pseudomonadati</taxon>
        <taxon>Bacteroidota</taxon>
        <taxon>Cytophagia</taxon>
        <taxon>Cytophagales</taxon>
        <taxon>Cyclobacteriaceae</taxon>
        <taxon>Algoriphagus</taxon>
    </lineage>
</organism>
<name>A0A1G5XMN0_9BACT</name>
<keyword evidence="3" id="KW-1185">Reference proteome</keyword>
<keyword evidence="2" id="KW-0346">Stress response</keyword>
<dbReference type="STRING" id="279824.SAMN03080617_01885"/>
<accession>A0A1G5XMN0</accession>
<dbReference type="InterPro" id="IPR005184">
    <property type="entry name" value="DUF306_Meta_HslJ"/>
</dbReference>
<evidence type="ECO:0000313" key="3">
    <source>
        <dbReference type="Proteomes" id="UP000198756"/>
    </source>
</evidence>
<dbReference type="EMBL" id="FMXE01000011">
    <property type="protein sequence ID" value="SDA71708.1"/>
    <property type="molecule type" value="Genomic_DNA"/>
</dbReference>
<reference evidence="3" key="1">
    <citation type="submission" date="2016-10" db="EMBL/GenBank/DDBJ databases">
        <authorList>
            <person name="Varghese N."/>
            <person name="Submissions S."/>
        </authorList>
    </citation>
    <scope>NUCLEOTIDE SEQUENCE [LARGE SCALE GENOMIC DNA]</scope>
    <source>
        <strain evidence="3">DSM 22703</strain>
    </source>
</reference>
<evidence type="ECO:0000259" key="1">
    <source>
        <dbReference type="Pfam" id="PF03724"/>
    </source>
</evidence>
<dbReference type="PROSITE" id="PS51257">
    <property type="entry name" value="PROKAR_LIPOPROTEIN"/>
    <property type="match status" value="1"/>
</dbReference>
<dbReference type="Pfam" id="PF03724">
    <property type="entry name" value="META"/>
    <property type="match status" value="1"/>
</dbReference>
<dbReference type="RefSeq" id="WP_092729691.1">
    <property type="nucleotide sequence ID" value="NZ_FMXE01000011.1"/>
</dbReference>
<dbReference type="PANTHER" id="PTHR35535:SF2">
    <property type="entry name" value="DUF306 DOMAIN-CONTAINING PROTEIN"/>
    <property type="match status" value="1"/>
</dbReference>
<dbReference type="Gene3D" id="2.40.128.270">
    <property type="match status" value="1"/>
</dbReference>
<dbReference type="InterPro" id="IPR038670">
    <property type="entry name" value="HslJ-like_sf"/>
</dbReference>